<dbReference type="CDD" id="cd06214">
    <property type="entry name" value="PA_degradation_oxidoreductase_like"/>
    <property type="match status" value="1"/>
</dbReference>
<dbReference type="SUPFAM" id="SSF63380">
    <property type="entry name" value="Riboflavin synthase domain-like"/>
    <property type="match status" value="1"/>
</dbReference>
<dbReference type="CDD" id="cd00207">
    <property type="entry name" value="fer2"/>
    <property type="match status" value="1"/>
</dbReference>
<proteinExistence type="predicted"/>
<dbReference type="EMBL" id="SZVP01000002">
    <property type="protein sequence ID" value="TMM46933.1"/>
    <property type="molecule type" value="Genomic_DNA"/>
</dbReference>
<dbReference type="Pfam" id="PF00111">
    <property type="entry name" value="Fer2"/>
    <property type="match status" value="1"/>
</dbReference>
<dbReference type="GO" id="GO:0046872">
    <property type="term" value="F:metal ion binding"/>
    <property type="evidence" value="ECO:0007669"/>
    <property type="project" value="UniProtKB-KW"/>
</dbReference>
<reference evidence="13 14" key="1">
    <citation type="submission" date="2019-05" db="EMBL/GenBank/DDBJ databases">
        <title>Colwellia ponticola sp. nov., isolated from seawater.</title>
        <authorList>
            <person name="Yoon J.-H."/>
        </authorList>
    </citation>
    <scope>NUCLEOTIDE SEQUENCE [LARGE SCALE GENOMIC DNA]</scope>
    <source>
        <strain evidence="13 14">OISW-25</strain>
    </source>
</reference>
<evidence type="ECO:0000256" key="7">
    <source>
        <dbReference type="ARBA" id="ARBA00023004"/>
    </source>
</evidence>
<comment type="cofactor">
    <cofactor evidence="10">
        <name>[2Fe-2S] cluster</name>
        <dbReference type="ChEBI" id="CHEBI:190135"/>
    </cofactor>
</comment>
<dbReference type="Gene3D" id="2.40.30.10">
    <property type="entry name" value="Translation factors"/>
    <property type="match status" value="1"/>
</dbReference>
<dbReference type="InterPro" id="IPR017938">
    <property type="entry name" value="Riboflavin_synthase-like_b-brl"/>
</dbReference>
<evidence type="ECO:0000256" key="2">
    <source>
        <dbReference type="ARBA" id="ARBA00022630"/>
    </source>
</evidence>
<dbReference type="InterPro" id="IPR001709">
    <property type="entry name" value="Flavoprot_Pyr_Nucl_cyt_Rdtase"/>
</dbReference>
<evidence type="ECO:0000313" key="13">
    <source>
        <dbReference type="EMBL" id="TMM46933.1"/>
    </source>
</evidence>
<keyword evidence="9" id="KW-0830">Ubiquinone</keyword>
<keyword evidence="5" id="KW-0274">FAD</keyword>
<keyword evidence="2" id="KW-0285">Flavoprotein</keyword>
<dbReference type="InterPro" id="IPR036010">
    <property type="entry name" value="2Fe-2S_ferredoxin-like_sf"/>
</dbReference>
<keyword evidence="4" id="KW-0479">Metal-binding</keyword>
<dbReference type="GO" id="GO:0016491">
    <property type="term" value="F:oxidoreductase activity"/>
    <property type="evidence" value="ECO:0007669"/>
    <property type="project" value="UniProtKB-KW"/>
</dbReference>
<protein>
    <submittedName>
        <fullName evidence="13">Ferredoxin--NADP reductase</fullName>
    </submittedName>
</protein>
<dbReference type="InterPro" id="IPR006058">
    <property type="entry name" value="2Fe2S_fd_BS"/>
</dbReference>
<evidence type="ECO:0000313" key="14">
    <source>
        <dbReference type="Proteomes" id="UP000307702"/>
    </source>
</evidence>
<dbReference type="PANTHER" id="PTHR47354">
    <property type="entry name" value="NADH OXIDOREDUCTASE HCR"/>
    <property type="match status" value="1"/>
</dbReference>
<keyword evidence="14" id="KW-1185">Reference proteome</keyword>
<comment type="cofactor">
    <cofactor evidence="1">
        <name>FAD</name>
        <dbReference type="ChEBI" id="CHEBI:57692"/>
    </cofactor>
</comment>
<accession>A0A8H2JNR1</accession>
<organism evidence="13 14">
    <name type="scientific">Colwellia ponticola</name>
    <dbReference type="NCBI Taxonomy" id="2304625"/>
    <lineage>
        <taxon>Bacteria</taxon>
        <taxon>Pseudomonadati</taxon>
        <taxon>Pseudomonadota</taxon>
        <taxon>Gammaproteobacteria</taxon>
        <taxon>Alteromonadales</taxon>
        <taxon>Colwelliaceae</taxon>
        <taxon>Colwellia</taxon>
    </lineage>
</organism>
<dbReference type="InterPro" id="IPR001041">
    <property type="entry name" value="2Fe-2S_ferredoxin-type"/>
</dbReference>
<dbReference type="GO" id="GO:0050660">
    <property type="term" value="F:flavin adenine dinucleotide binding"/>
    <property type="evidence" value="ECO:0007669"/>
    <property type="project" value="TreeGrafter"/>
</dbReference>
<evidence type="ECO:0000256" key="3">
    <source>
        <dbReference type="ARBA" id="ARBA00022714"/>
    </source>
</evidence>
<dbReference type="AlphaFoldDB" id="A0A8H2JNR1"/>
<comment type="caution">
    <text evidence="13">The sequence shown here is derived from an EMBL/GenBank/DDBJ whole genome shotgun (WGS) entry which is preliminary data.</text>
</comment>
<dbReference type="InterPro" id="IPR008333">
    <property type="entry name" value="Cbr1-like_FAD-bd_dom"/>
</dbReference>
<dbReference type="Gene3D" id="3.10.20.30">
    <property type="match status" value="1"/>
</dbReference>
<dbReference type="PRINTS" id="PR00410">
    <property type="entry name" value="PHEHYDRXLASE"/>
</dbReference>
<dbReference type="PROSITE" id="PS00197">
    <property type="entry name" value="2FE2S_FER_1"/>
    <property type="match status" value="1"/>
</dbReference>
<dbReference type="PRINTS" id="PR00371">
    <property type="entry name" value="FPNCR"/>
</dbReference>
<evidence type="ECO:0000256" key="10">
    <source>
        <dbReference type="ARBA" id="ARBA00034078"/>
    </source>
</evidence>
<keyword evidence="3" id="KW-0001">2Fe-2S</keyword>
<dbReference type="PANTHER" id="PTHR47354:SF8">
    <property type="entry name" value="1,2-PHENYLACETYL-COA EPOXIDASE, SUBUNIT E"/>
    <property type="match status" value="1"/>
</dbReference>
<feature type="domain" description="2Fe-2S ferredoxin-type" evidence="11">
    <location>
        <begin position="273"/>
        <end position="361"/>
    </location>
</feature>
<dbReference type="SUPFAM" id="SSF54292">
    <property type="entry name" value="2Fe-2S ferredoxin-like"/>
    <property type="match status" value="1"/>
</dbReference>
<sequence length="361" mass="39276">MSSSRYNKLKVIEVIKETSDAHSILFDLPASLIEQYSYQPGQFVTLKLPYEDGFLPRCYSMSSTPTLDVGLRVTVKRVPDGRGSNWICDNLVTGSEIEVMRPSGLFVPKDLAEDHLLCAGGSGVTPVLSILRHVLTHGTGKVRFIYANRDESSVIFKDVIKALSAQYPQRLEVIHLLDSLQGIPSLSLLTSLAEGMQQGRAFICGPGPFMDAMEKAAQQAKFPDSRIHIERFVSAAPVKSPAVNAEQIASVEAIVVSQAQPTLVVDNADLPSATILLELDGEHHVISCESGQTVLDAAEKNGIELPYSCREGMCASCMCEVIEGNVKLNNNDVLDERDLANNLTLSCQAVPLTAEVKLKYT</sequence>
<evidence type="ECO:0000256" key="5">
    <source>
        <dbReference type="ARBA" id="ARBA00022827"/>
    </source>
</evidence>
<keyword evidence="8" id="KW-0411">Iron-sulfur</keyword>
<evidence type="ECO:0000256" key="9">
    <source>
        <dbReference type="ARBA" id="ARBA00023075"/>
    </source>
</evidence>
<evidence type="ECO:0000256" key="1">
    <source>
        <dbReference type="ARBA" id="ARBA00001974"/>
    </source>
</evidence>
<dbReference type="Proteomes" id="UP000307702">
    <property type="component" value="Unassembled WGS sequence"/>
</dbReference>
<feature type="domain" description="FAD-binding FR-type" evidence="12">
    <location>
        <begin position="4"/>
        <end position="109"/>
    </location>
</feature>
<keyword evidence="6" id="KW-0560">Oxidoreductase</keyword>
<dbReference type="InterPro" id="IPR001433">
    <property type="entry name" value="OxRdtase_FAD/NAD-bd"/>
</dbReference>
<evidence type="ECO:0000259" key="12">
    <source>
        <dbReference type="PROSITE" id="PS51384"/>
    </source>
</evidence>
<dbReference type="Pfam" id="PF00175">
    <property type="entry name" value="NAD_binding_1"/>
    <property type="match status" value="1"/>
</dbReference>
<evidence type="ECO:0000256" key="6">
    <source>
        <dbReference type="ARBA" id="ARBA00023002"/>
    </source>
</evidence>
<dbReference type="Pfam" id="PF00970">
    <property type="entry name" value="FAD_binding_6"/>
    <property type="match status" value="1"/>
</dbReference>
<evidence type="ECO:0000259" key="11">
    <source>
        <dbReference type="PROSITE" id="PS51085"/>
    </source>
</evidence>
<dbReference type="RefSeq" id="WP_138620694.1">
    <property type="nucleotide sequence ID" value="NZ_SZVP01000002.1"/>
</dbReference>
<dbReference type="GO" id="GO:0051537">
    <property type="term" value="F:2 iron, 2 sulfur cluster binding"/>
    <property type="evidence" value="ECO:0007669"/>
    <property type="project" value="UniProtKB-KW"/>
</dbReference>
<dbReference type="OrthoDB" id="9796486at2"/>
<dbReference type="InterPro" id="IPR017927">
    <property type="entry name" value="FAD-bd_FR_type"/>
</dbReference>
<dbReference type="PROSITE" id="PS51384">
    <property type="entry name" value="FAD_FR"/>
    <property type="match status" value="1"/>
</dbReference>
<evidence type="ECO:0000256" key="8">
    <source>
        <dbReference type="ARBA" id="ARBA00023014"/>
    </source>
</evidence>
<gene>
    <name evidence="13" type="ORF">FCS21_03980</name>
</gene>
<keyword evidence="7" id="KW-0408">Iron</keyword>
<evidence type="ECO:0000256" key="4">
    <source>
        <dbReference type="ARBA" id="ARBA00022723"/>
    </source>
</evidence>
<dbReference type="InterPro" id="IPR039261">
    <property type="entry name" value="FNR_nucleotide-bd"/>
</dbReference>
<dbReference type="Gene3D" id="3.40.50.80">
    <property type="entry name" value="Nucleotide-binding domain of ferredoxin-NADP reductase (FNR) module"/>
    <property type="match status" value="1"/>
</dbReference>
<dbReference type="PROSITE" id="PS51085">
    <property type="entry name" value="2FE2S_FER_2"/>
    <property type="match status" value="1"/>
</dbReference>
<dbReference type="InterPro" id="IPR012675">
    <property type="entry name" value="Beta-grasp_dom_sf"/>
</dbReference>
<dbReference type="SUPFAM" id="SSF52343">
    <property type="entry name" value="Ferredoxin reductase-like, C-terminal NADP-linked domain"/>
    <property type="match status" value="1"/>
</dbReference>
<name>A0A8H2JNR1_9GAMM</name>
<dbReference type="InterPro" id="IPR050415">
    <property type="entry name" value="MRET"/>
</dbReference>